<evidence type="ECO:0000313" key="2">
    <source>
        <dbReference type="Proteomes" id="UP000308092"/>
    </source>
</evidence>
<protein>
    <submittedName>
        <fullName evidence="1">Uncharacterized protein</fullName>
    </submittedName>
</protein>
<organism evidence="1 2">
    <name type="scientific">Aspergillus tanneri</name>
    <dbReference type="NCBI Taxonomy" id="1220188"/>
    <lineage>
        <taxon>Eukaryota</taxon>
        <taxon>Fungi</taxon>
        <taxon>Dikarya</taxon>
        <taxon>Ascomycota</taxon>
        <taxon>Pezizomycotina</taxon>
        <taxon>Eurotiomycetes</taxon>
        <taxon>Eurotiomycetidae</taxon>
        <taxon>Eurotiales</taxon>
        <taxon>Aspergillaceae</taxon>
        <taxon>Aspergillus</taxon>
        <taxon>Aspergillus subgen. Circumdati</taxon>
    </lineage>
</organism>
<dbReference type="EMBL" id="SOSA01000187">
    <property type="protein sequence ID" value="THC94815.1"/>
    <property type="molecule type" value="Genomic_DNA"/>
</dbReference>
<reference evidence="1 2" key="1">
    <citation type="submission" date="2019-03" db="EMBL/GenBank/DDBJ databases">
        <title>The genome sequence of a newly discovered highly antifungal drug resistant Aspergillus species, Aspergillus tanneri NIH 1004.</title>
        <authorList>
            <person name="Mounaud S."/>
            <person name="Singh I."/>
            <person name="Joardar V."/>
            <person name="Pakala S."/>
            <person name="Pakala S."/>
            <person name="Venepally P."/>
            <person name="Hoover J."/>
            <person name="Nierman W."/>
            <person name="Chung J."/>
            <person name="Losada L."/>
        </authorList>
    </citation>
    <scope>NUCLEOTIDE SEQUENCE [LARGE SCALE GENOMIC DNA]</scope>
    <source>
        <strain evidence="1 2">NIH1004</strain>
    </source>
</reference>
<accession>A0A4S3JHV6</accession>
<sequence>MFGIPTFFATSESINKAKHTPDR</sequence>
<dbReference type="AlphaFoldDB" id="A0A4S3JHV6"/>
<proteinExistence type="predicted"/>
<dbReference type="Proteomes" id="UP000308092">
    <property type="component" value="Unassembled WGS sequence"/>
</dbReference>
<keyword evidence="2" id="KW-1185">Reference proteome</keyword>
<name>A0A4S3JHV6_9EURO</name>
<dbReference type="VEuPathDB" id="FungiDB:EYZ11_005687"/>
<evidence type="ECO:0000313" key="1">
    <source>
        <dbReference type="EMBL" id="THC94815.1"/>
    </source>
</evidence>
<gene>
    <name evidence="1" type="ORF">EYZ11_005687</name>
</gene>
<comment type="caution">
    <text evidence="1">The sequence shown here is derived from an EMBL/GenBank/DDBJ whole genome shotgun (WGS) entry which is preliminary data.</text>
</comment>